<keyword evidence="2" id="KW-1185">Reference proteome</keyword>
<evidence type="ECO:0000313" key="1">
    <source>
        <dbReference type="EMBL" id="GBM63391.1"/>
    </source>
</evidence>
<organism evidence="1 2">
    <name type="scientific">Araneus ventricosus</name>
    <name type="common">Orbweaver spider</name>
    <name type="synonym">Epeira ventricosa</name>
    <dbReference type="NCBI Taxonomy" id="182803"/>
    <lineage>
        <taxon>Eukaryota</taxon>
        <taxon>Metazoa</taxon>
        <taxon>Ecdysozoa</taxon>
        <taxon>Arthropoda</taxon>
        <taxon>Chelicerata</taxon>
        <taxon>Arachnida</taxon>
        <taxon>Araneae</taxon>
        <taxon>Araneomorphae</taxon>
        <taxon>Entelegynae</taxon>
        <taxon>Araneoidea</taxon>
        <taxon>Araneidae</taxon>
        <taxon>Araneus</taxon>
    </lineage>
</organism>
<dbReference type="EMBL" id="BGPR01001865">
    <property type="protein sequence ID" value="GBM63391.1"/>
    <property type="molecule type" value="Genomic_DNA"/>
</dbReference>
<accession>A0A4Y2HDP5</accession>
<reference evidence="1 2" key="1">
    <citation type="journal article" date="2019" name="Sci. Rep.">
        <title>Orb-weaving spider Araneus ventricosus genome elucidates the spidroin gene catalogue.</title>
        <authorList>
            <person name="Kono N."/>
            <person name="Nakamura H."/>
            <person name="Ohtoshi R."/>
            <person name="Moran D.A.P."/>
            <person name="Shinohara A."/>
            <person name="Yoshida Y."/>
            <person name="Fujiwara M."/>
            <person name="Mori M."/>
            <person name="Tomita M."/>
            <person name="Arakawa K."/>
        </authorList>
    </citation>
    <scope>NUCLEOTIDE SEQUENCE [LARGE SCALE GENOMIC DNA]</scope>
</reference>
<sequence>MDSSAPFPPFSSLRVVGDMNGRPFISYLSPKGAFNDHSPTFFSLLSEQQLAEIRPTSIEVCMGGYGRLRSQRVNEYKGSELAAKTFLNGKLPITPLIFWELIKFHRFLLSKHLY</sequence>
<name>A0A4Y2HDP5_ARAVE</name>
<gene>
    <name evidence="1" type="ORF">AVEN_64632_1</name>
</gene>
<dbReference type="AlphaFoldDB" id="A0A4Y2HDP5"/>
<evidence type="ECO:0000313" key="2">
    <source>
        <dbReference type="Proteomes" id="UP000499080"/>
    </source>
</evidence>
<comment type="caution">
    <text evidence="1">The sequence shown here is derived from an EMBL/GenBank/DDBJ whole genome shotgun (WGS) entry which is preliminary data.</text>
</comment>
<protein>
    <submittedName>
        <fullName evidence="1">Uncharacterized protein</fullName>
    </submittedName>
</protein>
<proteinExistence type="predicted"/>
<dbReference type="Proteomes" id="UP000499080">
    <property type="component" value="Unassembled WGS sequence"/>
</dbReference>